<feature type="region of interest" description="Disordered" evidence="1">
    <location>
        <begin position="1"/>
        <end position="49"/>
    </location>
</feature>
<dbReference type="AlphaFoldDB" id="B7FXT0"/>
<feature type="region of interest" description="Disordered" evidence="1">
    <location>
        <begin position="70"/>
        <end position="92"/>
    </location>
</feature>
<dbReference type="KEGG" id="pti:PHATRDRAFT_35181"/>
<dbReference type="KEGG" id="pti:PHATRDRAFT_41117"/>
<dbReference type="GeneID" id="7200695"/>
<dbReference type="EMBL" id="CM000630">
    <property type="protein sequence ID" value="EEC43235.1"/>
    <property type="molecule type" value="Genomic_DNA"/>
</dbReference>
<evidence type="ECO:0000313" key="2">
    <source>
        <dbReference type="EMBL" id="EEC43235.1"/>
    </source>
</evidence>
<dbReference type="RefSeq" id="XP_002185103.1">
    <property type="nucleotide sequence ID" value="XM_002185067.1"/>
</dbReference>
<gene>
    <name evidence="3" type="ORF">PHATRDRAFT_35181</name>
    <name evidence="2" type="ORF">PHATRDRAFT_41117</name>
</gene>
<feature type="region of interest" description="Disordered" evidence="1">
    <location>
        <begin position="111"/>
        <end position="153"/>
    </location>
</feature>
<protein>
    <submittedName>
        <fullName evidence="3">Uncharacterized protein</fullName>
    </submittedName>
</protein>
<dbReference type="PaxDb" id="2850-Phatr35181"/>
<sequence>MHAYGLPRAPLKRHVPFSEHRDSGANPKPRHPLGHYHGGIKPTDNTKDLFESDEDDEIQVPDAYTKVVALPQAGRNTNTAKSPETTGISKQNVFSPLQTRGQRKFAKEACLMPDNDSNNPDKEEVNMSEETEIHEHQAFNVMTGNSDPGADVP</sequence>
<dbReference type="InParanoid" id="B7FXT0"/>
<proteinExistence type="predicted"/>
<dbReference type="GeneID" id="7198998"/>
<accession>B7FXT0</accession>
<evidence type="ECO:0000313" key="3">
    <source>
        <dbReference type="EMBL" id="EEC48805.1"/>
    </source>
</evidence>
<dbReference type="RefSeq" id="XP_002179819.1">
    <property type="nucleotide sequence ID" value="XM_002179783.1"/>
</dbReference>
<evidence type="ECO:0000313" key="4">
    <source>
        <dbReference type="Proteomes" id="UP000000759"/>
    </source>
</evidence>
<dbReference type="EMBL" id="CM000610">
    <property type="protein sequence ID" value="EEC48805.1"/>
    <property type="molecule type" value="Genomic_DNA"/>
</dbReference>
<evidence type="ECO:0000256" key="1">
    <source>
        <dbReference type="SAM" id="MobiDB-lite"/>
    </source>
</evidence>
<keyword evidence="4" id="KW-1185">Reference proteome</keyword>
<dbReference type="Proteomes" id="UP000000759">
    <property type="component" value="Chromosome 7"/>
</dbReference>
<feature type="compositionally biased region" description="Polar residues" evidence="1">
    <location>
        <begin position="74"/>
        <end position="92"/>
    </location>
</feature>
<reference evidence="4" key="2">
    <citation type="submission" date="2008-08" db="EMBL/GenBank/DDBJ databases">
        <authorList>
            <consortium name="Diatom Consortium"/>
            <person name="Grigoriev I."/>
            <person name="Grimwood J."/>
            <person name="Kuo A."/>
            <person name="Otillar R.P."/>
            <person name="Salamov A."/>
            <person name="Detter J.C."/>
            <person name="Lindquist E."/>
            <person name="Shapiro H."/>
            <person name="Lucas S."/>
            <person name="Glavina del Rio T."/>
            <person name="Pitluck S."/>
            <person name="Rokhsar D."/>
            <person name="Bowler C."/>
        </authorList>
    </citation>
    <scope>GENOME REANNOTATION</scope>
    <source>
        <strain evidence="4">CCAP 1055/1</strain>
    </source>
</reference>
<reference evidence="3 4" key="1">
    <citation type="journal article" date="2008" name="Nature">
        <title>The Phaeodactylum genome reveals the evolutionary history of diatom genomes.</title>
        <authorList>
            <person name="Bowler C."/>
            <person name="Allen A.E."/>
            <person name="Badger J.H."/>
            <person name="Grimwood J."/>
            <person name="Jabbari K."/>
            <person name="Kuo A."/>
            <person name="Maheswari U."/>
            <person name="Martens C."/>
            <person name="Maumus F."/>
            <person name="Otillar R.P."/>
            <person name="Rayko E."/>
            <person name="Salamov A."/>
            <person name="Vandepoele K."/>
            <person name="Beszteri B."/>
            <person name="Gruber A."/>
            <person name="Heijde M."/>
            <person name="Katinka M."/>
            <person name="Mock T."/>
            <person name="Valentin K."/>
            <person name="Verret F."/>
            <person name="Berges J.A."/>
            <person name="Brownlee C."/>
            <person name="Cadoret J.P."/>
            <person name="Chiovitti A."/>
            <person name="Choi C.J."/>
            <person name="Coesel S."/>
            <person name="De Martino A."/>
            <person name="Detter J.C."/>
            <person name="Durkin C."/>
            <person name="Falciatore A."/>
            <person name="Fournet J."/>
            <person name="Haruta M."/>
            <person name="Huysman M.J."/>
            <person name="Jenkins B.D."/>
            <person name="Jiroutova K."/>
            <person name="Jorgensen R.E."/>
            <person name="Joubert Y."/>
            <person name="Kaplan A."/>
            <person name="Kroger N."/>
            <person name="Kroth P.G."/>
            <person name="La Roche J."/>
            <person name="Lindquist E."/>
            <person name="Lommer M."/>
            <person name="Martin-Jezequel V."/>
            <person name="Lopez P.J."/>
            <person name="Lucas S."/>
            <person name="Mangogna M."/>
            <person name="McGinnis K."/>
            <person name="Medlin L.K."/>
            <person name="Montsant A."/>
            <person name="Oudot-Le Secq M.P."/>
            <person name="Napoli C."/>
            <person name="Obornik M."/>
            <person name="Parker M.S."/>
            <person name="Petit J.L."/>
            <person name="Porcel B.M."/>
            <person name="Poulsen N."/>
            <person name="Robison M."/>
            <person name="Rychlewski L."/>
            <person name="Rynearson T.A."/>
            <person name="Schmutz J."/>
            <person name="Shapiro H."/>
            <person name="Siaut M."/>
            <person name="Stanley M."/>
            <person name="Sussman M.R."/>
            <person name="Taylor A.R."/>
            <person name="Vardi A."/>
            <person name="von Dassow P."/>
            <person name="Vyverman W."/>
            <person name="Willis A."/>
            <person name="Wyrwicz L.S."/>
            <person name="Rokhsar D.S."/>
            <person name="Weissenbach J."/>
            <person name="Armbrust E.V."/>
            <person name="Green B.R."/>
            <person name="Van de Peer Y."/>
            <person name="Grigoriev I.V."/>
        </authorList>
    </citation>
    <scope>NUCLEOTIDE SEQUENCE [LARGE SCALE GENOMIC DNA]</scope>
    <source>
        <strain evidence="3 4">CCAP 1055/1</strain>
    </source>
</reference>
<dbReference type="Proteomes" id="UP000000759">
    <property type="component" value="Chromosome 28"/>
</dbReference>
<name>B7FXT0_PHATC</name>
<organism evidence="3 4">
    <name type="scientific">Phaeodactylum tricornutum (strain CCAP 1055/1)</name>
    <dbReference type="NCBI Taxonomy" id="556484"/>
    <lineage>
        <taxon>Eukaryota</taxon>
        <taxon>Sar</taxon>
        <taxon>Stramenopiles</taxon>
        <taxon>Ochrophyta</taxon>
        <taxon>Bacillariophyta</taxon>
        <taxon>Bacillariophyceae</taxon>
        <taxon>Bacillariophycidae</taxon>
        <taxon>Naviculales</taxon>
        <taxon>Phaeodactylaceae</taxon>
        <taxon>Phaeodactylum</taxon>
    </lineage>
</organism>
<feature type="compositionally biased region" description="Basic and acidic residues" evidence="1">
    <location>
        <begin position="119"/>
        <end position="137"/>
    </location>
</feature>